<evidence type="ECO:0000313" key="1">
    <source>
        <dbReference type="EMBL" id="KAG8190776.1"/>
    </source>
</evidence>
<dbReference type="AlphaFoldDB" id="A0AAV6V3E5"/>
<comment type="caution">
    <text evidence="1">The sequence shown here is derived from an EMBL/GenBank/DDBJ whole genome shotgun (WGS) entry which is preliminary data.</text>
</comment>
<accession>A0AAV6V3E5</accession>
<reference evidence="1 2" key="1">
    <citation type="journal article" date="2022" name="Nat. Ecol. Evol.">
        <title>A masculinizing supergene underlies an exaggerated male reproductive morph in a spider.</title>
        <authorList>
            <person name="Hendrickx F."/>
            <person name="De Corte Z."/>
            <person name="Sonet G."/>
            <person name="Van Belleghem S.M."/>
            <person name="Kostlbacher S."/>
            <person name="Vangestel C."/>
        </authorList>
    </citation>
    <scope>NUCLEOTIDE SEQUENCE [LARGE SCALE GENOMIC DNA]</scope>
    <source>
        <strain evidence="1">W744_W776</strain>
    </source>
</reference>
<protein>
    <submittedName>
        <fullName evidence="1">Uncharacterized protein</fullName>
    </submittedName>
</protein>
<gene>
    <name evidence="1" type="ORF">JTE90_005812</name>
</gene>
<organism evidence="1 2">
    <name type="scientific">Oedothorax gibbosus</name>
    <dbReference type="NCBI Taxonomy" id="931172"/>
    <lineage>
        <taxon>Eukaryota</taxon>
        <taxon>Metazoa</taxon>
        <taxon>Ecdysozoa</taxon>
        <taxon>Arthropoda</taxon>
        <taxon>Chelicerata</taxon>
        <taxon>Arachnida</taxon>
        <taxon>Araneae</taxon>
        <taxon>Araneomorphae</taxon>
        <taxon>Entelegynae</taxon>
        <taxon>Araneoidea</taxon>
        <taxon>Linyphiidae</taxon>
        <taxon>Erigoninae</taxon>
        <taxon>Oedothorax</taxon>
    </lineage>
</organism>
<sequence length="114" mass="12753">MLVKLITQLNTNIKLTNVQTLTKTNTYRPPPTKRIAPRTAAKSVDGQIRRAKAKMLFHLHGLDSNPRSNPRHTCDQNTALWKSGTARCIGLNVLQLNVDDTRSCTLPCIFPIAF</sequence>
<name>A0AAV6V3E5_9ARAC</name>
<proteinExistence type="predicted"/>
<keyword evidence="2" id="KW-1185">Reference proteome</keyword>
<evidence type="ECO:0000313" key="2">
    <source>
        <dbReference type="Proteomes" id="UP000827092"/>
    </source>
</evidence>
<dbReference type="Proteomes" id="UP000827092">
    <property type="component" value="Unassembled WGS sequence"/>
</dbReference>
<dbReference type="EMBL" id="JAFNEN010000174">
    <property type="protein sequence ID" value="KAG8190776.1"/>
    <property type="molecule type" value="Genomic_DNA"/>
</dbReference>